<reference evidence="2 3" key="2">
    <citation type="submission" date="2018-03" db="EMBL/GenBank/DDBJ databases">
        <title>The ancient ancestry and fast evolution of plastids.</title>
        <authorList>
            <person name="Moore K.R."/>
            <person name="Magnabosco C."/>
            <person name="Momper L."/>
            <person name="Gold D.A."/>
            <person name="Bosak T."/>
            <person name="Fournier G.P."/>
        </authorList>
    </citation>
    <scope>NUCLEOTIDE SEQUENCE [LARGE SCALE GENOMIC DNA]</scope>
    <source>
        <strain evidence="2 3">CCALA 015</strain>
    </source>
</reference>
<protein>
    <submittedName>
        <fullName evidence="2">DUF721 domain-containing protein</fullName>
    </submittedName>
</protein>
<dbReference type="Proteomes" id="UP000238218">
    <property type="component" value="Unassembled WGS sequence"/>
</dbReference>
<accession>A0ABX5FC23</accession>
<feature type="region of interest" description="Disordered" evidence="1">
    <location>
        <begin position="1"/>
        <end position="29"/>
    </location>
</feature>
<reference evidence="2 3" key="1">
    <citation type="submission" date="2018-02" db="EMBL/GenBank/DDBJ databases">
        <authorList>
            <person name="Moore K."/>
            <person name="Momper L."/>
        </authorList>
    </citation>
    <scope>NUCLEOTIDE SEQUENCE [LARGE SCALE GENOMIC DNA]</scope>
    <source>
        <strain evidence="2 3">CCALA 015</strain>
    </source>
</reference>
<organism evidence="2 3">
    <name type="scientific">Aphanothece cf. minutissima CCALA 015</name>
    <dbReference type="NCBI Taxonomy" id="2107695"/>
    <lineage>
        <taxon>Bacteria</taxon>
        <taxon>Bacillati</taxon>
        <taxon>Cyanobacteriota</taxon>
        <taxon>Cyanophyceae</taxon>
        <taxon>Oscillatoriophycideae</taxon>
        <taxon>Chroococcales</taxon>
        <taxon>Aphanothecaceae</taxon>
        <taxon>Aphanothece</taxon>
    </lineage>
</organism>
<dbReference type="Pfam" id="PF05258">
    <property type="entry name" value="DciA"/>
    <property type="match status" value="1"/>
</dbReference>
<dbReference type="PANTHER" id="PTHR36456">
    <property type="entry name" value="UPF0232 PROTEIN SCO3875"/>
    <property type="match status" value="1"/>
</dbReference>
<comment type="caution">
    <text evidence="2">The sequence shown here is derived from an EMBL/GenBank/DDBJ whole genome shotgun (WGS) entry which is preliminary data.</text>
</comment>
<dbReference type="EMBL" id="PVWP01000003">
    <property type="protein sequence ID" value="PSB38279.1"/>
    <property type="molecule type" value="Genomic_DNA"/>
</dbReference>
<proteinExistence type="predicted"/>
<evidence type="ECO:0000313" key="3">
    <source>
        <dbReference type="Proteomes" id="UP000238218"/>
    </source>
</evidence>
<sequence length="195" mass="21228">MEPSRSRQRRASEPSSSRSSSRRQRVEAVQTRQVGNVALLIPPARPPASALASCLDNLQQEWRRDGHLAALWRDWPRIAGPQLAPHCRPLQLQGGLLTVGAAPGPWLQALQYNRHQLLGSLRGAGFSVRDVRVQQHHPGASATPGSLSEAEVWAVHPSRCDVHGLADCPACGRPAPAGEMARWGHCSFCRRADLA</sequence>
<evidence type="ECO:0000256" key="1">
    <source>
        <dbReference type="SAM" id="MobiDB-lite"/>
    </source>
</evidence>
<dbReference type="RefSeq" id="WP_106220394.1">
    <property type="nucleotide sequence ID" value="NZ_PVWP01000003.1"/>
</dbReference>
<gene>
    <name evidence="2" type="ORF">C7B81_06160</name>
</gene>
<dbReference type="PANTHER" id="PTHR36456:SF1">
    <property type="entry name" value="UPF0232 PROTEIN SCO3875"/>
    <property type="match status" value="1"/>
</dbReference>
<keyword evidence="3" id="KW-1185">Reference proteome</keyword>
<dbReference type="InterPro" id="IPR007922">
    <property type="entry name" value="DciA-like"/>
</dbReference>
<name>A0ABX5FC23_9CHRO</name>
<evidence type="ECO:0000313" key="2">
    <source>
        <dbReference type="EMBL" id="PSB38279.1"/>
    </source>
</evidence>